<dbReference type="Proteomes" id="UP000006790">
    <property type="component" value="Chromosome 2"/>
</dbReference>
<sequence length="319" mass="37528">MVQIIGHRAYKGRGEYPENTLLAYDKAYEAGVDVIETDIQMSKDGIVVINHDSNTGRIYNNGFKIKGTTWSRLKYLHAKGHPDVTLPSFRDALEWLTRHKNVRLMVDVKLTNEKIILVKALVDMLYVVDDLSYWRERIIFGLWSIDWYEYGVQTAVLKGFRIVNITLSLRTLDAFIKYSEELDDPNYKLYGISLQFVSTWTREFQQKWLEFFRNSPIELYLWTVNKESDIKYLSHLPVAGIITDYPNEACKNKEMWSAFNKLREFPCITTKEAFRIYCYLYIYKMVDAVAFSSWARFPVIGDRSFTKLCFSLLKKTHFI</sequence>
<feature type="domain" description="GP-PDE" evidence="1">
    <location>
        <begin position="2"/>
        <end position="253"/>
    </location>
</feature>
<organism evidence="2 3">
    <name type="scientific">Eremothecium cymbalariae (strain CBS 270.75 / DBVPG 7215 / KCTC 17166 / NRRL Y-17582)</name>
    <name type="common">Yeast</name>
    <dbReference type="NCBI Taxonomy" id="931890"/>
    <lineage>
        <taxon>Eukaryota</taxon>
        <taxon>Fungi</taxon>
        <taxon>Dikarya</taxon>
        <taxon>Ascomycota</taxon>
        <taxon>Saccharomycotina</taxon>
        <taxon>Saccharomycetes</taxon>
        <taxon>Saccharomycetales</taxon>
        <taxon>Saccharomycetaceae</taxon>
        <taxon>Eremothecium</taxon>
    </lineage>
</organism>
<evidence type="ECO:0000259" key="1">
    <source>
        <dbReference type="PROSITE" id="PS51704"/>
    </source>
</evidence>
<proteinExistence type="predicted"/>
<dbReference type="InParanoid" id="G8JP43"/>
<dbReference type="GO" id="GO:0005811">
    <property type="term" value="C:lipid droplet"/>
    <property type="evidence" value="ECO:0007669"/>
    <property type="project" value="EnsemblFungi"/>
</dbReference>
<dbReference type="Gene3D" id="3.20.20.190">
    <property type="entry name" value="Phosphatidylinositol (PI) phosphodiesterase"/>
    <property type="match status" value="1"/>
</dbReference>
<dbReference type="GO" id="GO:0034479">
    <property type="term" value="F:phosphatidylglycerol phospholipase C activity"/>
    <property type="evidence" value="ECO:0007669"/>
    <property type="project" value="EnsemblFungi"/>
</dbReference>
<dbReference type="InterPro" id="IPR017946">
    <property type="entry name" value="PLC-like_Pdiesterase_TIM-brl"/>
</dbReference>
<accession>G8JP43</accession>
<dbReference type="PANTHER" id="PTHR43805">
    <property type="entry name" value="GLYCEROPHOSPHORYL DIESTER PHOSPHODIESTERASE"/>
    <property type="match status" value="1"/>
</dbReference>
<dbReference type="GO" id="GO:0005739">
    <property type="term" value="C:mitochondrion"/>
    <property type="evidence" value="ECO:0007669"/>
    <property type="project" value="EnsemblFungi"/>
</dbReference>
<name>G8JP43_ERECY</name>
<dbReference type="AlphaFoldDB" id="G8JP43"/>
<dbReference type="SUPFAM" id="SSF51695">
    <property type="entry name" value="PLC-like phosphodiesterases"/>
    <property type="match status" value="1"/>
</dbReference>
<gene>
    <name evidence="2" type="ordered locus">Ecym_2199</name>
</gene>
<dbReference type="eggNOG" id="KOG2258">
    <property type="taxonomic scope" value="Eukaryota"/>
</dbReference>
<dbReference type="EMBL" id="CP002498">
    <property type="protein sequence ID" value="AET37948.1"/>
    <property type="molecule type" value="Genomic_DNA"/>
</dbReference>
<dbReference type="STRING" id="931890.G8JP43"/>
<dbReference type="HOGENOM" id="CLU_030006_1_2_1"/>
<keyword evidence="3" id="KW-1185">Reference proteome</keyword>
<protein>
    <recommendedName>
        <fullName evidence="1">GP-PDE domain-containing protein</fullName>
    </recommendedName>
</protein>
<reference evidence="3" key="1">
    <citation type="journal article" date="2012" name="G3 (Bethesda)">
        <title>Pichia sorbitophila, an interspecies yeast hybrid reveals early steps of genome resolution following polyploidization.</title>
        <authorList>
            <person name="Leh Louis V."/>
            <person name="Despons L."/>
            <person name="Friedrich A."/>
            <person name="Martin T."/>
            <person name="Durrens P."/>
            <person name="Casaregola S."/>
            <person name="Neuveglise C."/>
            <person name="Fairhead C."/>
            <person name="Marck C."/>
            <person name="Cruz J.A."/>
            <person name="Straub M.L."/>
            <person name="Kugler V."/>
            <person name="Sacerdot C."/>
            <person name="Uzunov Z."/>
            <person name="Thierry A."/>
            <person name="Weiss S."/>
            <person name="Bleykasten C."/>
            <person name="De Montigny J."/>
            <person name="Jacques N."/>
            <person name="Jung P."/>
            <person name="Lemaire M."/>
            <person name="Mallet S."/>
            <person name="Morel G."/>
            <person name="Richard G.F."/>
            <person name="Sarkar A."/>
            <person name="Savel G."/>
            <person name="Schacherer J."/>
            <person name="Seret M.L."/>
            <person name="Talla E."/>
            <person name="Samson G."/>
            <person name="Jubin C."/>
            <person name="Poulain J."/>
            <person name="Vacherie B."/>
            <person name="Barbe V."/>
            <person name="Pelletier E."/>
            <person name="Sherman D.J."/>
            <person name="Westhof E."/>
            <person name="Weissenbach J."/>
            <person name="Baret P.V."/>
            <person name="Wincker P."/>
            <person name="Gaillardin C."/>
            <person name="Dujon B."/>
            <person name="Souciet J.L."/>
        </authorList>
    </citation>
    <scope>NUCLEOTIDE SEQUENCE [LARGE SCALE GENOMIC DNA]</scope>
    <source>
        <strain evidence="3">CBS 270.75 / DBVPG 7215 / KCTC 17166 / NRRL Y-17582</strain>
    </source>
</reference>
<dbReference type="GO" id="GO:0034478">
    <property type="term" value="P:phosphatidylglycerol catabolic process"/>
    <property type="evidence" value="ECO:0007669"/>
    <property type="project" value="EnsemblFungi"/>
</dbReference>
<dbReference type="OrthoDB" id="1058301at2759"/>
<dbReference type="RefSeq" id="XP_003644765.1">
    <property type="nucleotide sequence ID" value="XM_003644717.1"/>
</dbReference>
<dbReference type="OMA" id="RALPECW"/>
<dbReference type="PANTHER" id="PTHR43805:SF1">
    <property type="entry name" value="GP-PDE DOMAIN-CONTAINING PROTEIN"/>
    <property type="match status" value="1"/>
</dbReference>
<evidence type="ECO:0000313" key="3">
    <source>
        <dbReference type="Proteomes" id="UP000006790"/>
    </source>
</evidence>
<dbReference type="GeneID" id="11470545"/>
<dbReference type="FunCoup" id="G8JP43">
    <property type="interactions" value="108"/>
</dbReference>
<dbReference type="Pfam" id="PF03009">
    <property type="entry name" value="GDPD"/>
    <property type="match status" value="1"/>
</dbReference>
<evidence type="ECO:0000313" key="2">
    <source>
        <dbReference type="EMBL" id="AET37948.1"/>
    </source>
</evidence>
<dbReference type="CDD" id="cd08570">
    <property type="entry name" value="GDPD_YPL206cp_fungi"/>
    <property type="match status" value="1"/>
</dbReference>
<dbReference type="InterPro" id="IPR030395">
    <property type="entry name" value="GP_PDE_dom"/>
</dbReference>
<dbReference type="PROSITE" id="PS51704">
    <property type="entry name" value="GP_PDE"/>
    <property type="match status" value="1"/>
</dbReference>
<dbReference type="KEGG" id="erc:Ecym_2199"/>